<dbReference type="PROSITE" id="PS50802">
    <property type="entry name" value="OTU"/>
    <property type="match status" value="1"/>
</dbReference>
<reference evidence="4" key="1">
    <citation type="submission" date="2021-01" db="EMBL/GenBank/DDBJ databases">
        <authorList>
            <person name="Corre E."/>
            <person name="Pelletier E."/>
            <person name="Niang G."/>
            <person name="Scheremetjew M."/>
            <person name="Finn R."/>
            <person name="Kale V."/>
            <person name="Holt S."/>
            <person name="Cochrane G."/>
            <person name="Meng A."/>
            <person name="Brown T."/>
            <person name="Cohen L."/>
        </authorList>
    </citation>
    <scope>NUCLEOTIDE SEQUENCE</scope>
    <source>
        <strain evidence="4">RCC3387</strain>
    </source>
</reference>
<evidence type="ECO:0000256" key="1">
    <source>
        <dbReference type="SAM" id="Coils"/>
    </source>
</evidence>
<feature type="domain" description="OTU" evidence="3">
    <location>
        <begin position="92"/>
        <end position="258"/>
    </location>
</feature>
<dbReference type="InterPro" id="IPR003323">
    <property type="entry name" value="OTU_dom"/>
</dbReference>
<dbReference type="InterPro" id="IPR009060">
    <property type="entry name" value="UBA-like_sf"/>
</dbReference>
<feature type="chain" id="PRO_5031460274" description="OTU domain-containing protein" evidence="2">
    <location>
        <begin position="26"/>
        <end position="363"/>
    </location>
</feature>
<evidence type="ECO:0000259" key="3">
    <source>
        <dbReference type="PROSITE" id="PS50802"/>
    </source>
</evidence>
<dbReference type="Gene3D" id="1.10.8.10">
    <property type="entry name" value="DNA helicase RuvA subunit, C-terminal domain"/>
    <property type="match status" value="1"/>
</dbReference>
<protein>
    <recommendedName>
        <fullName evidence="3">OTU domain-containing protein</fullName>
    </recommendedName>
</protein>
<evidence type="ECO:0000313" key="4">
    <source>
        <dbReference type="EMBL" id="CAD9614538.1"/>
    </source>
</evidence>
<keyword evidence="1" id="KW-0175">Coiled coil</keyword>
<name>A0A7S2LRX5_9DINO</name>
<feature type="signal peptide" evidence="2">
    <location>
        <begin position="1"/>
        <end position="25"/>
    </location>
</feature>
<accession>A0A7S2LRX5</accession>
<dbReference type="AlphaFoldDB" id="A0A7S2LRX5"/>
<dbReference type="EMBL" id="HBGW01066451">
    <property type="protein sequence ID" value="CAD9614538.1"/>
    <property type="molecule type" value="Transcribed_RNA"/>
</dbReference>
<feature type="coiled-coil region" evidence="1">
    <location>
        <begin position="267"/>
        <end position="294"/>
    </location>
</feature>
<dbReference type="SUPFAM" id="SSF46934">
    <property type="entry name" value="UBA-like"/>
    <property type="match status" value="1"/>
</dbReference>
<gene>
    <name evidence="4" type="ORF">BRAN1462_LOCUS42343</name>
</gene>
<evidence type="ECO:0000256" key="2">
    <source>
        <dbReference type="SAM" id="SignalP"/>
    </source>
</evidence>
<organism evidence="4">
    <name type="scientific">Zooxanthella nutricula</name>
    <dbReference type="NCBI Taxonomy" id="1333877"/>
    <lineage>
        <taxon>Eukaryota</taxon>
        <taxon>Sar</taxon>
        <taxon>Alveolata</taxon>
        <taxon>Dinophyceae</taxon>
        <taxon>Peridiniales</taxon>
        <taxon>Peridiniales incertae sedis</taxon>
        <taxon>Zooxanthella</taxon>
    </lineage>
</organism>
<sequence>MAPAMRRCPLAAPAALALAPTVVFAAVLKEQPGALESSLLETQEGQPWKTAPYPNWPGLVLNYKWGQTWQEPETPTDLVLGPAPDYLTLGQAKPVGVSTGGDCFYYAMAHHLKKLGFKLAPEQDGGMSGQTAVLDMEVRDLRAITAQYMLEVVPNLWEMQGVKKENKAVFYGLDPKEAFLDVFDGSQQGGNEEAVALSMLFKVRVVWFVPDNQPEMLKKGGPGDLGDTGVVEDQVGTIWLFHGQYSPRKGHWDALVPAGGQIIDPGVAQKEQIVADVTERLNTLRNKAKKTHDDLLNPMPEPQMIIESKIPLGPSDDQVNKVMEYTRVSKEVARQALEIFGNDVAAAIDELFAELEHERNYLN</sequence>
<proteinExistence type="predicted"/>
<keyword evidence="2" id="KW-0732">Signal</keyword>